<keyword evidence="3" id="KW-0732">Signal</keyword>
<evidence type="ECO:0000256" key="1">
    <source>
        <dbReference type="ARBA" id="ARBA00008520"/>
    </source>
</evidence>
<evidence type="ECO:0000313" key="5">
    <source>
        <dbReference type="Proteomes" id="UP001387100"/>
    </source>
</evidence>
<protein>
    <submittedName>
        <fullName evidence="4">Extracellular solute-binding protein</fullName>
    </submittedName>
</protein>
<gene>
    <name evidence="4" type="ORF">WDZ17_11755</name>
</gene>
<accession>A0ABU8RLL8</accession>
<dbReference type="SUPFAM" id="SSF53850">
    <property type="entry name" value="Periplasmic binding protein-like II"/>
    <property type="match status" value="1"/>
</dbReference>
<name>A0ABU8RLL8_9ACTN</name>
<sequence length="432" mass="46185">MAAAAVLLLGPAVAACGGPQGVDAAAAATSRGPITVWYSNNSQEVEWGEQMVAAWNAAHPDEEVRAQEIPAGTTSEAVITASITAGNAPCLIFNTSPAAVPEFTRQQGLVDLDTLPPTDDGEDATAYITARSGDLAEQYASPDGDFRQIPWKSNPVMVLYDKKAFAAAGLDPEDPPLHTYDELLSTSRTLVGSGAAPHALYPNPSSQFFQSWFDFYPFYAAETGGTQLVEDGEPTFDDADGRAVAELWRTLYDEGLASPELFNGDAFAVGATAMTLAGPWAVAVYDGVVDWGVVPVPTPEGTPAGETWSFSDAKNIALYSACRNRATAWDVARFATSADQDRRLLEMTGQMPLRADLLDTYADWFADNPTYVPFAEQAARTVEVPNVQSSTKVWQAFRNAWSAAVIYRSESVQEGLDEAASAIRSLVTTGQQ</sequence>
<comment type="caution">
    <text evidence="4">The sequence shown here is derived from an EMBL/GenBank/DDBJ whole genome shotgun (WGS) entry which is preliminary data.</text>
</comment>
<proteinExistence type="inferred from homology"/>
<comment type="similarity">
    <text evidence="1">Belongs to the bacterial solute-binding protein 1 family.</text>
</comment>
<dbReference type="Gene3D" id="3.40.190.10">
    <property type="entry name" value="Periplasmic binding protein-like II"/>
    <property type="match status" value="2"/>
</dbReference>
<organism evidence="4 5">
    <name type="scientific">Pseudokineococcus basanitobsidens</name>
    <dbReference type="NCBI Taxonomy" id="1926649"/>
    <lineage>
        <taxon>Bacteria</taxon>
        <taxon>Bacillati</taxon>
        <taxon>Actinomycetota</taxon>
        <taxon>Actinomycetes</taxon>
        <taxon>Kineosporiales</taxon>
        <taxon>Kineosporiaceae</taxon>
        <taxon>Pseudokineococcus</taxon>
    </lineage>
</organism>
<evidence type="ECO:0000313" key="4">
    <source>
        <dbReference type="EMBL" id="MEJ5945965.1"/>
    </source>
</evidence>
<evidence type="ECO:0000256" key="2">
    <source>
        <dbReference type="ARBA" id="ARBA00022448"/>
    </source>
</evidence>
<dbReference type="InterPro" id="IPR006059">
    <property type="entry name" value="SBP"/>
</dbReference>
<dbReference type="Proteomes" id="UP001387100">
    <property type="component" value="Unassembled WGS sequence"/>
</dbReference>
<dbReference type="EMBL" id="JBBIAA010000014">
    <property type="protein sequence ID" value="MEJ5945965.1"/>
    <property type="molecule type" value="Genomic_DNA"/>
</dbReference>
<dbReference type="PANTHER" id="PTHR30061">
    <property type="entry name" value="MALTOSE-BINDING PERIPLASMIC PROTEIN"/>
    <property type="match status" value="1"/>
</dbReference>
<keyword evidence="5" id="KW-1185">Reference proteome</keyword>
<reference evidence="4 5" key="1">
    <citation type="journal article" date="2017" name="Int. J. Syst. Evol. Microbiol.">
        <title>Pseudokineococcus basanitobsidens sp. nov., isolated from volcanic rock.</title>
        <authorList>
            <person name="Lee D.W."/>
            <person name="Park M.Y."/>
            <person name="Kim J.J."/>
            <person name="Kim B.S."/>
        </authorList>
    </citation>
    <scope>NUCLEOTIDE SEQUENCE [LARGE SCALE GENOMIC DNA]</scope>
    <source>
        <strain evidence="4 5">DSM 103726</strain>
    </source>
</reference>
<dbReference type="PANTHER" id="PTHR30061:SF50">
    <property type="entry name" value="MALTOSE_MALTODEXTRIN-BINDING PERIPLASMIC PROTEIN"/>
    <property type="match status" value="1"/>
</dbReference>
<dbReference type="Pfam" id="PF13416">
    <property type="entry name" value="SBP_bac_8"/>
    <property type="match status" value="1"/>
</dbReference>
<keyword evidence="2" id="KW-0813">Transport</keyword>
<evidence type="ECO:0000256" key="3">
    <source>
        <dbReference type="ARBA" id="ARBA00022729"/>
    </source>
</evidence>
<dbReference type="RefSeq" id="WP_339575350.1">
    <property type="nucleotide sequence ID" value="NZ_JBBIAA010000014.1"/>
</dbReference>